<comment type="caution">
    <text evidence="4">The sequence shown here is derived from an EMBL/GenBank/DDBJ whole genome shotgun (WGS) entry which is preliminary data.</text>
</comment>
<evidence type="ECO:0000313" key="4">
    <source>
        <dbReference type="EMBL" id="TWU39454.1"/>
    </source>
</evidence>
<organism evidence="4 5">
    <name type="scientific">Novipirellula artificiosorum</name>
    <dbReference type="NCBI Taxonomy" id="2528016"/>
    <lineage>
        <taxon>Bacteria</taxon>
        <taxon>Pseudomonadati</taxon>
        <taxon>Planctomycetota</taxon>
        <taxon>Planctomycetia</taxon>
        <taxon>Pirellulales</taxon>
        <taxon>Pirellulaceae</taxon>
        <taxon>Novipirellula</taxon>
    </lineage>
</organism>
<dbReference type="OrthoDB" id="237666at2"/>
<dbReference type="EMBL" id="SJPV01000003">
    <property type="protein sequence ID" value="TWU39454.1"/>
    <property type="molecule type" value="Genomic_DNA"/>
</dbReference>
<keyword evidence="5" id="KW-1185">Reference proteome</keyword>
<reference evidence="4 5" key="1">
    <citation type="submission" date="2019-02" db="EMBL/GenBank/DDBJ databases">
        <title>Deep-cultivation of Planctomycetes and their phenomic and genomic characterization uncovers novel biology.</title>
        <authorList>
            <person name="Wiegand S."/>
            <person name="Jogler M."/>
            <person name="Boedeker C."/>
            <person name="Pinto D."/>
            <person name="Vollmers J."/>
            <person name="Rivas-Marin E."/>
            <person name="Kohn T."/>
            <person name="Peeters S.H."/>
            <person name="Heuer A."/>
            <person name="Rast P."/>
            <person name="Oberbeckmann S."/>
            <person name="Bunk B."/>
            <person name="Jeske O."/>
            <person name="Meyerdierks A."/>
            <person name="Storesund J.E."/>
            <person name="Kallscheuer N."/>
            <person name="Luecker S."/>
            <person name="Lage O.M."/>
            <person name="Pohl T."/>
            <person name="Merkel B.J."/>
            <person name="Hornburger P."/>
            <person name="Mueller R.-W."/>
            <person name="Bruemmer F."/>
            <person name="Labrenz M."/>
            <person name="Spormann A.M."/>
            <person name="Op Den Camp H."/>
            <person name="Overmann J."/>
            <person name="Amann R."/>
            <person name="Jetten M.S.M."/>
            <person name="Mascher T."/>
            <person name="Medema M.H."/>
            <person name="Devos D.P."/>
            <person name="Kaster A.-K."/>
            <person name="Ovreas L."/>
            <person name="Rohde M."/>
            <person name="Galperin M.Y."/>
            <person name="Jogler C."/>
        </authorList>
    </citation>
    <scope>NUCLEOTIDE SEQUENCE [LARGE SCALE GENOMIC DNA]</scope>
    <source>
        <strain evidence="4 5">Poly41</strain>
    </source>
</reference>
<gene>
    <name evidence="4" type="ORF">Poly41_22780</name>
</gene>
<feature type="compositionally biased region" description="Low complexity" evidence="3">
    <location>
        <begin position="128"/>
        <end position="137"/>
    </location>
</feature>
<dbReference type="PANTHER" id="PTHR30203:SF24">
    <property type="entry name" value="BLR4935 PROTEIN"/>
    <property type="match status" value="1"/>
</dbReference>
<evidence type="ECO:0000256" key="3">
    <source>
        <dbReference type="SAM" id="MobiDB-lite"/>
    </source>
</evidence>
<dbReference type="InterPro" id="IPR003423">
    <property type="entry name" value="OMP_efflux"/>
</dbReference>
<protein>
    <submittedName>
        <fullName evidence="4">Outer membrane efflux protein</fullName>
    </submittedName>
</protein>
<feature type="compositionally biased region" description="Acidic residues" evidence="3">
    <location>
        <begin position="102"/>
        <end position="113"/>
    </location>
</feature>
<feature type="region of interest" description="Disordered" evidence="3">
    <location>
        <begin position="102"/>
        <end position="137"/>
    </location>
</feature>
<accession>A0A5C6DTE0</accession>
<evidence type="ECO:0000256" key="2">
    <source>
        <dbReference type="SAM" id="Coils"/>
    </source>
</evidence>
<dbReference type="Pfam" id="PF02321">
    <property type="entry name" value="OEP"/>
    <property type="match status" value="2"/>
</dbReference>
<dbReference type="Proteomes" id="UP000319143">
    <property type="component" value="Unassembled WGS sequence"/>
</dbReference>
<proteinExistence type="inferred from homology"/>
<keyword evidence="2" id="KW-0175">Coiled coil</keyword>
<name>A0A5C6DTE0_9BACT</name>
<dbReference type="Gene3D" id="1.20.1600.10">
    <property type="entry name" value="Outer membrane efflux proteins (OEP)"/>
    <property type="match status" value="1"/>
</dbReference>
<dbReference type="InterPro" id="IPR010131">
    <property type="entry name" value="MdtP/NodT-like"/>
</dbReference>
<dbReference type="PANTHER" id="PTHR30203">
    <property type="entry name" value="OUTER MEMBRANE CATION EFFLUX PROTEIN"/>
    <property type="match status" value="1"/>
</dbReference>
<feature type="coiled-coil region" evidence="2">
    <location>
        <begin position="223"/>
        <end position="250"/>
    </location>
</feature>
<dbReference type="SUPFAM" id="SSF56954">
    <property type="entry name" value="Outer membrane efflux proteins (OEP)"/>
    <property type="match status" value="1"/>
</dbReference>
<sequence>MRPAQSKKRQNQLKRHLLAASLVAASSVGCSMPARQRSPLAVNRDASPTEQAPLSIAADAVAPGVVDSPVSVGNQEVQPVVYNDNVVLAAPTFSALLAAVDEEETGEDKDDDENNKKSDSKSDDAQSDEAAATVPPPVVGAQQPVEYFLSIALTQHPQIAAARQRVAAATYVIPQVTALPDPVFTNQFWPIQDQALQTAGGRVGHQMALSQGVPWPEKLRTKGAIASREVQMAQAEVDRIEREITESVRLAYYEVWFADRAIEIIEETRDLIEDLTKVAEARYRSGGTQQDVLRAQLESDRLDDQLVVLTRQKEVAQANLATLLQQPISLLPQATKELGLTNVPEQLDALVNLAEQCNPELRGLTWEIQRDRQKEKLACLQKYPDLQVGLNYSIINDNVNVISPVANGHDNISFTVGTTLPIWRDKINAGIREAAFRRSSTTERLEAQRDSIYGRLRGLLAEADALVEQTEIYEDRIVPRTEDTLKLAIADYRGKRTDFFTLIETYRQLLAYETQLARFKASLAGTVAKIDRTVGCP</sequence>
<dbReference type="PROSITE" id="PS51257">
    <property type="entry name" value="PROKAR_LIPOPROTEIN"/>
    <property type="match status" value="1"/>
</dbReference>
<evidence type="ECO:0000313" key="5">
    <source>
        <dbReference type="Proteomes" id="UP000319143"/>
    </source>
</evidence>
<feature type="compositionally biased region" description="Basic and acidic residues" evidence="3">
    <location>
        <begin position="114"/>
        <end position="124"/>
    </location>
</feature>
<comment type="similarity">
    <text evidence="1">Belongs to the outer membrane factor (OMF) (TC 1.B.17) family.</text>
</comment>
<dbReference type="GO" id="GO:0015562">
    <property type="term" value="F:efflux transmembrane transporter activity"/>
    <property type="evidence" value="ECO:0007669"/>
    <property type="project" value="InterPro"/>
</dbReference>
<dbReference type="AlphaFoldDB" id="A0A5C6DTE0"/>
<evidence type="ECO:0000256" key="1">
    <source>
        <dbReference type="ARBA" id="ARBA00007613"/>
    </source>
</evidence>